<feature type="domain" description="Rubrerythrin diiron-binding" evidence="1">
    <location>
        <begin position="39"/>
        <end position="157"/>
    </location>
</feature>
<dbReference type="Gene3D" id="1.20.1260.10">
    <property type="match status" value="1"/>
</dbReference>
<dbReference type="CDD" id="cd00657">
    <property type="entry name" value="Ferritin_like"/>
    <property type="match status" value="1"/>
</dbReference>
<protein>
    <submittedName>
        <fullName evidence="2">Rubrerythrin</fullName>
    </submittedName>
</protein>
<sequence>MFNMPSYYQLSSIQRGYPYYRSASGESSYISLEEALSLIEQAVSGEREDELFYDYLISMAPTQQEREIIISIRDDERKHNRMFRMIFEAFTGRAIQSPTEVQFQKPESFNEGVEKALMGELKAVERYRNIRAGLLNRYYRDMVFEILTDELKHASKYNFILNLELKRKLNDIAN</sequence>
<dbReference type="InterPro" id="IPR012347">
    <property type="entry name" value="Ferritin-like"/>
</dbReference>
<organism evidence="2 3">
    <name type="scientific">Paenibacillus lactis</name>
    <dbReference type="NCBI Taxonomy" id="228574"/>
    <lineage>
        <taxon>Bacteria</taxon>
        <taxon>Bacillati</taxon>
        <taxon>Bacillota</taxon>
        <taxon>Bacilli</taxon>
        <taxon>Bacillales</taxon>
        <taxon>Paenibacillaceae</taxon>
        <taxon>Paenibacillus</taxon>
    </lineage>
</organism>
<accession>A0ABS4F7E6</accession>
<name>A0ABS4F7E6_9BACL</name>
<proteinExistence type="predicted"/>
<dbReference type="InterPro" id="IPR009078">
    <property type="entry name" value="Ferritin-like_SF"/>
</dbReference>
<evidence type="ECO:0000313" key="2">
    <source>
        <dbReference type="EMBL" id="MBP1891992.1"/>
    </source>
</evidence>
<evidence type="ECO:0000313" key="3">
    <source>
        <dbReference type="Proteomes" id="UP000706926"/>
    </source>
</evidence>
<dbReference type="Pfam" id="PF02915">
    <property type="entry name" value="Rubrerythrin"/>
    <property type="match status" value="1"/>
</dbReference>
<dbReference type="GeneID" id="95403100"/>
<dbReference type="SUPFAM" id="SSF47240">
    <property type="entry name" value="Ferritin-like"/>
    <property type="match status" value="1"/>
</dbReference>
<dbReference type="Proteomes" id="UP000706926">
    <property type="component" value="Unassembled WGS sequence"/>
</dbReference>
<keyword evidence="3" id="KW-1185">Reference proteome</keyword>
<gene>
    <name evidence="2" type="ORF">J2Z18_001064</name>
</gene>
<dbReference type="InterPro" id="IPR003251">
    <property type="entry name" value="Rr_diiron-bd_dom"/>
</dbReference>
<comment type="caution">
    <text evidence="2">The sequence shown here is derived from an EMBL/GenBank/DDBJ whole genome shotgun (WGS) entry which is preliminary data.</text>
</comment>
<dbReference type="RefSeq" id="WP_245255848.1">
    <property type="nucleotide sequence ID" value="NZ_CP139098.1"/>
</dbReference>
<evidence type="ECO:0000259" key="1">
    <source>
        <dbReference type="Pfam" id="PF02915"/>
    </source>
</evidence>
<reference evidence="2 3" key="1">
    <citation type="submission" date="2021-03" db="EMBL/GenBank/DDBJ databases">
        <title>Genomic Encyclopedia of Type Strains, Phase IV (KMG-IV): sequencing the most valuable type-strain genomes for metagenomic binning, comparative biology and taxonomic classification.</title>
        <authorList>
            <person name="Goeker M."/>
        </authorList>
    </citation>
    <scope>NUCLEOTIDE SEQUENCE [LARGE SCALE GENOMIC DNA]</scope>
    <source>
        <strain evidence="2 3">DSM 15596</strain>
    </source>
</reference>
<dbReference type="EMBL" id="JAGGKI010000002">
    <property type="protein sequence ID" value="MBP1891992.1"/>
    <property type="molecule type" value="Genomic_DNA"/>
</dbReference>